<accession>A0A084AUT0</accession>
<feature type="region of interest" description="Disordered" evidence="1">
    <location>
        <begin position="27"/>
        <end position="77"/>
    </location>
</feature>
<gene>
    <name evidence="2" type="ORF">S7711_10697</name>
</gene>
<reference evidence="2 3" key="1">
    <citation type="journal article" date="2014" name="BMC Genomics">
        <title>Comparative genome sequencing reveals chemotype-specific gene clusters in the toxigenic black mold Stachybotrys.</title>
        <authorList>
            <person name="Semeiks J."/>
            <person name="Borek D."/>
            <person name="Otwinowski Z."/>
            <person name="Grishin N.V."/>
        </authorList>
    </citation>
    <scope>NUCLEOTIDE SEQUENCE [LARGE SCALE GENOMIC DNA]</scope>
    <source>
        <strain evidence="3">CBS 109288 / IBT 7711</strain>
    </source>
</reference>
<evidence type="ECO:0000313" key="2">
    <source>
        <dbReference type="EMBL" id="KEY69059.1"/>
    </source>
</evidence>
<proteinExistence type="predicted"/>
<protein>
    <submittedName>
        <fullName evidence="2">Uncharacterized protein</fullName>
    </submittedName>
</protein>
<evidence type="ECO:0000313" key="3">
    <source>
        <dbReference type="Proteomes" id="UP000028045"/>
    </source>
</evidence>
<dbReference type="Proteomes" id="UP000028045">
    <property type="component" value="Unassembled WGS sequence"/>
</dbReference>
<dbReference type="AlphaFoldDB" id="A0A084AUT0"/>
<name>A0A084AUT0_STACB</name>
<dbReference type="HOGENOM" id="CLU_2639709_0_0_1"/>
<organism evidence="2 3">
    <name type="scientific">Stachybotrys chartarum (strain CBS 109288 / IBT 7711)</name>
    <name type="common">Toxic black mold</name>
    <name type="synonym">Stilbospora chartarum</name>
    <dbReference type="NCBI Taxonomy" id="1280523"/>
    <lineage>
        <taxon>Eukaryota</taxon>
        <taxon>Fungi</taxon>
        <taxon>Dikarya</taxon>
        <taxon>Ascomycota</taxon>
        <taxon>Pezizomycotina</taxon>
        <taxon>Sordariomycetes</taxon>
        <taxon>Hypocreomycetidae</taxon>
        <taxon>Hypocreales</taxon>
        <taxon>Stachybotryaceae</taxon>
        <taxon>Stachybotrys</taxon>
    </lineage>
</organism>
<feature type="compositionally biased region" description="Basic residues" evidence="1">
    <location>
        <begin position="48"/>
        <end position="59"/>
    </location>
</feature>
<dbReference type="EMBL" id="KL648554">
    <property type="protein sequence ID" value="KEY69059.1"/>
    <property type="molecule type" value="Genomic_DNA"/>
</dbReference>
<keyword evidence="3" id="KW-1185">Reference proteome</keyword>
<sequence>MASSAATDEPAPGPLGWGLAWPCHDRAAGGACPASPPPPLRRGPALKARSRSLPRRRGLGPRPLDSSAAHLIGSGLV</sequence>
<evidence type="ECO:0000256" key="1">
    <source>
        <dbReference type="SAM" id="MobiDB-lite"/>
    </source>
</evidence>